<dbReference type="PANTHER" id="PTHR34057:SF10">
    <property type="entry name" value="TRANSPOSASE, PTTA_EN_SPM, PLANT"/>
    <property type="match status" value="1"/>
</dbReference>
<dbReference type="RefSeq" id="XP_012567235.1">
    <property type="nucleotide sequence ID" value="XM_012711781.2"/>
</dbReference>
<evidence type="ECO:0000313" key="3">
    <source>
        <dbReference type="RefSeq" id="XP_012567235.1"/>
    </source>
</evidence>
<protein>
    <submittedName>
        <fullName evidence="3">Uncharacterized protein LOC101493407 isoform X1</fullName>
    </submittedName>
</protein>
<feature type="compositionally biased region" description="Low complexity" evidence="1">
    <location>
        <begin position="81"/>
        <end position="92"/>
    </location>
</feature>
<sequence length="444" mass="50291">MWPDLELESEWENINDPAFSGEKVLEQVQNGGGDVYGRDRITIEQTSLCNGNNDEVVNITECKNSGKALEEKDSLDDVTESSSSFGDTGSGSENAVAASFCDLEVESKMFADSASSSMCDDWHEELFRPRKRRTTDHWRRFIRPTMWRCKWLELQMKLLESQAHKYYKELEALNYTKQVDYAHLTLDSSDIKSVPISGRMHKTKIMKRKNRKRVEENCDLASYMSNHTLFSYYEKADCNVDLRDCHAAAIGGDSGNAVEFKLNDLGSSIDIDDNDKSWYEIIQEIEATQTRVQKLKNRYDMMIKENQGRFCFANQSSIPGPSDGLCHSDIKPAPFSGDAGIIPLIKSADSPKLDDPLDDDEDLSKYQVAKEELQELENAGYELVKKTKEIAENKAISEIQVSEPYSTENAVHNVNMPSTSKSNISRNKRKGKKKSSSKRSRIFG</sequence>
<dbReference type="AlphaFoldDB" id="A0A1S3DUW8"/>
<reference evidence="3" key="1">
    <citation type="submission" date="2025-08" db="UniProtKB">
        <authorList>
            <consortium name="RefSeq"/>
        </authorList>
    </citation>
    <scope>IDENTIFICATION</scope>
    <source>
        <tissue evidence="3">Etiolated seedlings</tissue>
    </source>
</reference>
<evidence type="ECO:0000313" key="2">
    <source>
        <dbReference type="Proteomes" id="UP000087171"/>
    </source>
</evidence>
<feature type="compositionally biased region" description="Basic residues" evidence="1">
    <location>
        <begin position="426"/>
        <end position="444"/>
    </location>
</feature>
<keyword evidence="2" id="KW-1185">Reference proteome</keyword>
<dbReference type="OrthoDB" id="21648at2759"/>
<feature type="region of interest" description="Disordered" evidence="1">
    <location>
        <begin position="404"/>
        <end position="444"/>
    </location>
</feature>
<accession>A0A1S3DUW8</accession>
<organism evidence="2 3">
    <name type="scientific">Cicer arietinum</name>
    <name type="common">Chickpea</name>
    <name type="synonym">Garbanzo</name>
    <dbReference type="NCBI Taxonomy" id="3827"/>
    <lineage>
        <taxon>Eukaryota</taxon>
        <taxon>Viridiplantae</taxon>
        <taxon>Streptophyta</taxon>
        <taxon>Embryophyta</taxon>
        <taxon>Tracheophyta</taxon>
        <taxon>Spermatophyta</taxon>
        <taxon>Magnoliopsida</taxon>
        <taxon>eudicotyledons</taxon>
        <taxon>Gunneridae</taxon>
        <taxon>Pentapetalae</taxon>
        <taxon>rosids</taxon>
        <taxon>fabids</taxon>
        <taxon>Fabales</taxon>
        <taxon>Fabaceae</taxon>
        <taxon>Papilionoideae</taxon>
        <taxon>50 kb inversion clade</taxon>
        <taxon>NPAAA clade</taxon>
        <taxon>Hologalegina</taxon>
        <taxon>IRL clade</taxon>
        <taxon>Cicereae</taxon>
        <taxon>Cicer</taxon>
    </lineage>
</organism>
<dbReference type="PANTHER" id="PTHR34057">
    <property type="entry name" value="ELONGATION FACTOR"/>
    <property type="match status" value="1"/>
</dbReference>
<feature type="compositionally biased region" description="Polar residues" evidence="1">
    <location>
        <begin position="404"/>
        <end position="419"/>
    </location>
</feature>
<evidence type="ECO:0000256" key="1">
    <source>
        <dbReference type="SAM" id="MobiDB-lite"/>
    </source>
</evidence>
<dbReference type="Proteomes" id="UP000087171">
    <property type="component" value="Unplaced"/>
</dbReference>
<dbReference type="CDD" id="cd11650">
    <property type="entry name" value="AT4G37440_like"/>
    <property type="match status" value="1"/>
</dbReference>
<name>A0A1S3DUW8_CICAR</name>
<proteinExistence type="predicted"/>
<dbReference type="STRING" id="3827.A0A1S3DUW8"/>
<feature type="region of interest" description="Disordered" evidence="1">
    <location>
        <begin position="70"/>
        <end position="93"/>
    </location>
</feature>
<dbReference type="GeneID" id="101493407"/>
<gene>
    <name evidence="3" type="primary">LOC101493407</name>
</gene>
<dbReference type="InterPro" id="IPR038745">
    <property type="entry name" value="AT4G37440-like"/>
</dbReference>